<dbReference type="Gene3D" id="3.40.50.1580">
    <property type="entry name" value="Nucleoside phosphorylase domain"/>
    <property type="match status" value="1"/>
</dbReference>
<dbReference type="Pfam" id="PF01048">
    <property type="entry name" value="PNP_UDP_1"/>
    <property type="match status" value="1"/>
</dbReference>
<feature type="signal peptide" evidence="1">
    <location>
        <begin position="1"/>
        <end position="19"/>
    </location>
</feature>
<sequence>MIRPALALMLSAAPLAAHGVDDTPRIAVMSAFEPEWISLQADLEGAETQTINGTEFITGTLSEQEVVLFLSGVSMVNAAMTTQMALERFDIEAIVFSGIAGGVDPALNIGDVVVADQWGQWLETVMARRTEEGFALPGFLESPFPNYDMIYTRETTVASDRGEPETRFWFPADPALLEVAARVAEATDLADCNAQNDCLATAPQIRVGGNGVSGSSFMDNAGVRDWLSTTFEAQVVDMESAAVAQVAWANQVPFIAFRSLSDLAGGGEGENEMGVFMSLASDNSAALVKAFLAEMP</sequence>
<keyword evidence="4" id="KW-1185">Reference proteome</keyword>
<protein>
    <submittedName>
        <fullName evidence="3">5'-methylthioadenosine/S-adenosylhomocysteine nucleosidase</fullName>
    </submittedName>
</protein>
<dbReference type="CDD" id="cd09008">
    <property type="entry name" value="MTAN"/>
    <property type="match status" value="1"/>
</dbReference>
<dbReference type="InterPro" id="IPR035994">
    <property type="entry name" value="Nucleoside_phosphorylase_sf"/>
</dbReference>
<evidence type="ECO:0000259" key="2">
    <source>
        <dbReference type="Pfam" id="PF01048"/>
    </source>
</evidence>
<comment type="caution">
    <text evidence="3">The sequence shown here is derived from an EMBL/GenBank/DDBJ whole genome shotgun (WGS) entry which is preliminary data.</text>
</comment>
<gene>
    <name evidence="3" type="ORF">FHD67_03440</name>
</gene>
<evidence type="ECO:0000313" key="3">
    <source>
        <dbReference type="EMBL" id="TNH40683.1"/>
    </source>
</evidence>
<dbReference type="SUPFAM" id="SSF53167">
    <property type="entry name" value="Purine and uridine phosphorylases"/>
    <property type="match status" value="1"/>
</dbReference>
<reference evidence="3 4" key="1">
    <citation type="submission" date="2019-06" db="EMBL/GenBank/DDBJ databases">
        <authorList>
            <person name="Li J."/>
        </authorList>
    </citation>
    <scope>NUCLEOTIDE SEQUENCE [LARGE SCALE GENOMIC DNA]</scope>
    <source>
        <strain evidence="3 4">CGMCC 1.8012</strain>
    </source>
</reference>
<proteinExistence type="predicted"/>
<dbReference type="GO" id="GO:0009116">
    <property type="term" value="P:nucleoside metabolic process"/>
    <property type="evidence" value="ECO:0007669"/>
    <property type="project" value="InterPro"/>
</dbReference>
<dbReference type="PANTHER" id="PTHR21234">
    <property type="entry name" value="PURINE NUCLEOSIDE PHOSPHORYLASE"/>
    <property type="match status" value="1"/>
</dbReference>
<dbReference type="RefSeq" id="WP_139597817.1">
    <property type="nucleotide sequence ID" value="NZ_VDDC01000007.1"/>
</dbReference>
<dbReference type="AlphaFoldDB" id="A0A5C4R9L7"/>
<dbReference type="Proteomes" id="UP000304880">
    <property type="component" value="Unassembled WGS sequence"/>
</dbReference>
<feature type="chain" id="PRO_5023019288" evidence="1">
    <location>
        <begin position="20"/>
        <end position="296"/>
    </location>
</feature>
<feature type="domain" description="Nucleoside phosphorylase" evidence="2">
    <location>
        <begin position="26"/>
        <end position="293"/>
    </location>
</feature>
<dbReference type="InterPro" id="IPR000845">
    <property type="entry name" value="Nucleoside_phosphorylase_d"/>
</dbReference>
<name>A0A5C4R9L7_9RHOB</name>
<keyword evidence="1" id="KW-0732">Signal</keyword>
<evidence type="ECO:0000313" key="4">
    <source>
        <dbReference type="Proteomes" id="UP000304880"/>
    </source>
</evidence>
<evidence type="ECO:0000256" key="1">
    <source>
        <dbReference type="SAM" id="SignalP"/>
    </source>
</evidence>
<dbReference type="EMBL" id="VDDC01000007">
    <property type="protein sequence ID" value="TNH40683.1"/>
    <property type="molecule type" value="Genomic_DNA"/>
</dbReference>
<dbReference type="PANTHER" id="PTHR21234:SF42">
    <property type="entry name" value="PHOSPHORYLASE SUPERFAMILY PROTEIN"/>
    <property type="match status" value="1"/>
</dbReference>
<dbReference type="GO" id="GO:0003824">
    <property type="term" value="F:catalytic activity"/>
    <property type="evidence" value="ECO:0007669"/>
    <property type="project" value="InterPro"/>
</dbReference>
<accession>A0A5C4R9L7</accession>
<organism evidence="3 4">
    <name type="scientific">Paracoccus haeundaensis</name>
    <dbReference type="NCBI Taxonomy" id="225362"/>
    <lineage>
        <taxon>Bacteria</taxon>
        <taxon>Pseudomonadati</taxon>
        <taxon>Pseudomonadota</taxon>
        <taxon>Alphaproteobacteria</taxon>
        <taxon>Rhodobacterales</taxon>
        <taxon>Paracoccaceae</taxon>
        <taxon>Paracoccus</taxon>
    </lineage>
</organism>